<keyword evidence="4 7" id="KW-0238">DNA-binding</keyword>
<dbReference type="Gene3D" id="4.10.430.10">
    <property type="entry name" value="Histone-like protein H-NS, C-terminal domain"/>
    <property type="match status" value="1"/>
</dbReference>
<dbReference type="EMBL" id="CP003093">
    <property type="protein sequence ID" value="AER55174.1"/>
    <property type="molecule type" value="Genomic_DNA"/>
</dbReference>
<dbReference type="HOGENOM" id="CLU_117503_1_0_6"/>
<dbReference type="SMART" id="SM00528">
    <property type="entry name" value="HNS"/>
    <property type="match status" value="1"/>
</dbReference>
<evidence type="ECO:0000256" key="2">
    <source>
        <dbReference type="ARBA" id="ARBA00010610"/>
    </source>
</evidence>
<evidence type="ECO:0000313" key="7">
    <source>
        <dbReference type="EMBL" id="AER55174.1"/>
    </source>
</evidence>
<dbReference type="GO" id="GO:0009295">
    <property type="term" value="C:nucleoid"/>
    <property type="evidence" value="ECO:0007669"/>
    <property type="project" value="UniProtKB-SubCell"/>
</dbReference>
<name>G7UVQ7_PSEUP</name>
<dbReference type="InterPro" id="IPR037150">
    <property type="entry name" value="H-NS_C_dom_sf"/>
</dbReference>
<dbReference type="STRING" id="1045855.DSC_02605"/>
<dbReference type="KEGG" id="psd:DSC_02605"/>
<dbReference type="SUPFAM" id="SSF81273">
    <property type="entry name" value="H-NS histone-like proteins"/>
    <property type="match status" value="1"/>
</dbReference>
<evidence type="ECO:0000259" key="6">
    <source>
        <dbReference type="SMART" id="SM00528"/>
    </source>
</evidence>
<dbReference type="GO" id="GO:0032993">
    <property type="term" value="C:protein-DNA complex"/>
    <property type="evidence" value="ECO:0007669"/>
    <property type="project" value="TreeGrafter"/>
</dbReference>
<sequence length="127" mass="13836">MSIDLSGLSPKELASLISQAQKRQTVIAKRTPITKVRSRILKFAKSEGYSLEELFGTAGAAAPTRGRGARKTSPTAGRKLGKVPAKYRNPANSKETWSGRGKQPRWLAAYVAAGKKPEDFLIKQPKK</sequence>
<organism evidence="7 8">
    <name type="scientific">Pseudoxanthomonas spadix (strain BD-a59)</name>
    <dbReference type="NCBI Taxonomy" id="1045855"/>
    <lineage>
        <taxon>Bacteria</taxon>
        <taxon>Pseudomonadati</taxon>
        <taxon>Pseudomonadota</taxon>
        <taxon>Gammaproteobacteria</taxon>
        <taxon>Lysobacterales</taxon>
        <taxon>Lysobacteraceae</taxon>
        <taxon>Pseudoxanthomonas</taxon>
    </lineage>
</organism>
<accession>G7UVQ7</accession>
<evidence type="ECO:0000256" key="4">
    <source>
        <dbReference type="ARBA" id="ARBA00023125"/>
    </source>
</evidence>
<dbReference type="AlphaFoldDB" id="G7UVQ7"/>
<dbReference type="GO" id="GO:0001217">
    <property type="term" value="F:DNA-binding transcription repressor activity"/>
    <property type="evidence" value="ECO:0007669"/>
    <property type="project" value="TreeGrafter"/>
</dbReference>
<reference evidence="7 8" key="1">
    <citation type="journal article" date="2012" name="J. Bacteriol.">
        <title>Complete Genome Sequence of the BTEX-Degrading Bacterium Pseudoxanthomonas spadix BD-a59.</title>
        <authorList>
            <person name="Lee S.H."/>
            <person name="Jin H.M."/>
            <person name="Lee H.J."/>
            <person name="Kim J.M."/>
            <person name="Jeon C.O."/>
        </authorList>
    </citation>
    <scope>NUCLEOTIDE SEQUENCE [LARGE SCALE GENOMIC DNA]</scope>
    <source>
        <strain evidence="7 8">BD-a59</strain>
    </source>
</reference>
<comment type="similarity">
    <text evidence="2">Belongs to the histone-like protein H-NS family.</text>
</comment>
<evidence type="ECO:0000256" key="3">
    <source>
        <dbReference type="ARBA" id="ARBA00022490"/>
    </source>
</evidence>
<dbReference type="Pfam" id="PF00816">
    <property type="entry name" value="Histone_HNS"/>
    <property type="match status" value="1"/>
</dbReference>
<evidence type="ECO:0000313" key="8">
    <source>
        <dbReference type="Proteomes" id="UP000005870"/>
    </source>
</evidence>
<dbReference type="GO" id="GO:0000976">
    <property type="term" value="F:transcription cis-regulatory region binding"/>
    <property type="evidence" value="ECO:0007669"/>
    <property type="project" value="TreeGrafter"/>
</dbReference>
<dbReference type="GO" id="GO:0003681">
    <property type="term" value="F:bent DNA binding"/>
    <property type="evidence" value="ECO:0007669"/>
    <property type="project" value="TreeGrafter"/>
</dbReference>
<proteinExistence type="inferred from homology"/>
<feature type="domain" description="DNA-binding protein H-NS-like C-terminal" evidence="6">
    <location>
        <begin position="77"/>
        <end position="122"/>
    </location>
</feature>
<evidence type="ECO:0000256" key="5">
    <source>
        <dbReference type="SAM" id="MobiDB-lite"/>
    </source>
</evidence>
<keyword evidence="3" id="KW-0963">Cytoplasm</keyword>
<gene>
    <name evidence="7" type="ordered locus">DSC_02605</name>
</gene>
<evidence type="ECO:0000256" key="1">
    <source>
        <dbReference type="ARBA" id="ARBA00004453"/>
    </source>
</evidence>
<feature type="region of interest" description="Disordered" evidence="5">
    <location>
        <begin position="60"/>
        <end position="100"/>
    </location>
</feature>
<dbReference type="eggNOG" id="COG2916">
    <property type="taxonomic scope" value="Bacteria"/>
</dbReference>
<dbReference type="Proteomes" id="UP000005870">
    <property type="component" value="Chromosome"/>
</dbReference>
<dbReference type="GO" id="GO:0003680">
    <property type="term" value="F:minor groove of adenine-thymine-rich DNA binding"/>
    <property type="evidence" value="ECO:0007669"/>
    <property type="project" value="TreeGrafter"/>
</dbReference>
<dbReference type="PANTHER" id="PTHR38097">
    <property type="match status" value="1"/>
</dbReference>
<dbReference type="PANTHER" id="PTHR38097:SF2">
    <property type="entry name" value="DNA-BINDING PROTEIN STPA"/>
    <property type="match status" value="1"/>
</dbReference>
<protein>
    <submittedName>
        <fullName evidence="7">DNA-binding protein</fullName>
    </submittedName>
</protein>
<dbReference type="GO" id="GO:0005829">
    <property type="term" value="C:cytosol"/>
    <property type="evidence" value="ECO:0007669"/>
    <property type="project" value="TreeGrafter"/>
</dbReference>
<comment type="subcellular location">
    <subcellularLocation>
        <location evidence="1">Cytoplasm</location>
        <location evidence="1">Nucleoid</location>
    </subcellularLocation>
</comment>
<dbReference type="InterPro" id="IPR027444">
    <property type="entry name" value="H-NS_C_dom"/>
</dbReference>
<dbReference type="OrthoDB" id="5297879at2"/>
<keyword evidence="8" id="KW-1185">Reference proteome</keyword>